<evidence type="ECO:0000313" key="2">
    <source>
        <dbReference type="EMBL" id="CAG8763910.1"/>
    </source>
</evidence>
<name>A0A9N9NWR8_9GLOM</name>
<dbReference type="EMBL" id="CAJVPY010017824">
    <property type="protein sequence ID" value="CAG8763910.1"/>
    <property type="molecule type" value="Genomic_DNA"/>
</dbReference>
<reference evidence="2" key="1">
    <citation type="submission" date="2021-06" db="EMBL/GenBank/DDBJ databases">
        <authorList>
            <person name="Kallberg Y."/>
            <person name="Tangrot J."/>
            <person name="Rosling A."/>
        </authorList>
    </citation>
    <scope>NUCLEOTIDE SEQUENCE</scope>
    <source>
        <strain evidence="2">MA453B</strain>
    </source>
</reference>
<proteinExistence type="predicted"/>
<comment type="caution">
    <text evidence="2">The sequence shown here is derived from an EMBL/GenBank/DDBJ whole genome shotgun (WGS) entry which is preliminary data.</text>
</comment>
<feature type="region of interest" description="Disordered" evidence="1">
    <location>
        <begin position="1"/>
        <end position="50"/>
    </location>
</feature>
<evidence type="ECO:0000313" key="3">
    <source>
        <dbReference type="Proteomes" id="UP000789405"/>
    </source>
</evidence>
<dbReference type="Proteomes" id="UP000789405">
    <property type="component" value="Unassembled WGS sequence"/>
</dbReference>
<keyword evidence="3" id="KW-1185">Reference proteome</keyword>
<accession>A0A9N9NWR8</accession>
<organism evidence="2 3">
    <name type="scientific">Dentiscutata erythropus</name>
    <dbReference type="NCBI Taxonomy" id="1348616"/>
    <lineage>
        <taxon>Eukaryota</taxon>
        <taxon>Fungi</taxon>
        <taxon>Fungi incertae sedis</taxon>
        <taxon>Mucoromycota</taxon>
        <taxon>Glomeromycotina</taxon>
        <taxon>Glomeromycetes</taxon>
        <taxon>Diversisporales</taxon>
        <taxon>Gigasporaceae</taxon>
        <taxon>Dentiscutata</taxon>
    </lineage>
</organism>
<dbReference type="AlphaFoldDB" id="A0A9N9NWR8"/>
<feature type="non-terminal residue" evidence="2">
    <location>
        <position position="1"/>
    </location>
</feature>
<feature type="compositionally biased region" description="Basic and acidic residues" evidence="1">
    <location>
        <begin position="29"/>
        <end position="50"/>
    </location>
</feature>
<gene>
    <name evidence="2" type="ORF">DERYTH_LOCUS18076</name>
</gene>
<protein>
    <submittedName>
        <fullName evidence="2">26064_t:CDS:1</fullName>
    </submittedName>
</protein>
<sequence length="50" mass="5727">INCLLPKALPGRKKNSGSQTHSQIKKQKPLQDQKEHKTKKKESNDSEDKQ</sequence>
<evidence type="ECO:0000256" key="1">
    <source>
        <dbReference type="SAM" id="MobiDB-lite"/>
    </source>
</evidence>